<dbReference type="GO" id="GO:0030643">
    <property type="term" value="P:intracellular phosphate ion homeostasis"/>
    <property type="evidence" value="ECO:0007669"/>
    <property type="project" value="InterPro"/>
</dbReference>
<dbReference type="NCBIfam" id="TIGR02135">
    <property type="entry name" value="phoU_full"/>
    <property type="match status" value="1"/>
</dbReference>
<dbReference type="FunFam" id="1.20.58.220:FF:000004">
    <property type="entry name" value="Phosphate-specific transport system accessory protein PhoU"/>
    <property type="match status" value="1"/>
</dbReference>
<keyword evidence="5 7" id="KW-0963">Cytoplasm</keyword>
<evidence type="ECO:0000313" key="10">
    <source>
        <dbReference type="Proteomes" id="UP000198897"/>
    </source>
</evidence>
<feature type="domain" description="PhoU" evidence="8">
    <location>
        <begin position="20"/>
        <end position="106"/>
    </location>
</feature>
<dbReference type="InterPro" id="IPR026022">
    <property type="entry name" value="PhoU_dom"/>
</dbReference>
<evidence type="ECO:0000256" key="3">
    <source>
        <dbReference type="ARBA" id="ARBA00011738"/>
    </source>
</evidence>
<evidence type="ECO:0000256" key="1">
    <source>
        <dbReference type="ARBA" id="ARBA00004496"/>
    </source>
</evidence>
<dbReference type="GO" id="GO:0005737">
    <property type="term" value="C:cytoplasm"/>
    <property type="evidence" value="ECO:0007669"/>
    <property type="project" value="UniProtKB-SubCell"/>
</dbReference>
<evidence type="ECO:0000256" key="5">
    <source>
        <dbReference type="ARBA" id="ARBA00022490"/>
    </source>
</evidence>
<evidence type="ECO:0000256" key="7">
    <source>
        <dbReference type="PIRNR" id="PIRNR003107"/>
    </source>
</evidence>
<evidence type="ECO:0000256" key="2">
    <source>
        <dbReference type="ARBA" id="ARBA00008107"/>
    </source>
</evidence>
<keyword evidence="6 7" id="KW-0592">Phosphate transport</keyword>
<evidence type="ECO:0000256" key="6">
    <source>
        <dbReference type="ARBA" id="ARBA00022592"/>
    </source>
</evidence>
<dbReference type="RefSeq" id="WP_089749153.1">
    <property type="nucleotide sequence ID" value="NZ_FOOG01000001.1"/>
</dbReference>
<organism evidence="9 10">
    <name type="scientific">Halobacillus alkaliphilus</name>
    <dbReference type="NCBI Taxonomy" id="396056"/>
    <lineage>
        <taxon>Bacteria</taxon>
        <taxon>Bacillati</taxon>
        <taxon>Bacillota</taxon>
        <taxon>Bacilli</taxon>
        <taxon>Bacillales</taxon>
        <taxon>Bacillaceae</taxon>
        <taxon>Halobacillus</taxon>
    </lineage>
</organism>
<dbReference type="EMBL" id="FOOG01000001">
    <property type="protein sequence ID" value="SFF53935.1"/>
    <property type="molecule type" value="Genomic_DNA"/>
</dbReference>
<dbReference type="PIRSF" id="PIRSF003107">
    <property type="entry name" value="PhoU"/>
    <property type="match status" value="1"/>
</dbReference>
<reference evidence="10" key="1">
    <citation type="submission" date="2016-10" db="EMBL/GenBank/DDBJ databases">
        <authorList>
            <person name="Varghese N."/>
            <person name="Submissions S."/>
        </authorList>
    </citation>
    <scope>NUCLEOTIDE SEQUENCE [LARGE SCALE GENOMIC DNA]</scope>
    <source>
        <strain evidence="10">FP5</strain>
    </source>
</reference>
<protein>
    <recommendedName>
        <fullName evidence="7">Phosphate-specific transport system accessory protein PhoU</fullName>
    </recommendedName>
</protein>
<keyword evidence="4 7" id="KW-0813">Transport</keyword>
<evidence type="ECO:0000313" key="9">
    <source>
        <dbReference type="EMBL" id="SFF53935.1"/>
    </source>
</evidence>
<keyword evidence="10" id="KW-1185">Reference proteome</keyword>
<comment type="similarity">
    <text evidence="2 7">Belongs to the PhoU family.</text>
</comment>
<dbReference type="Gene3D" id="1.20.58.220">
    <property type="entry name" value="Phosphate transport system protein phou homolog 2, domain 2"/>
    <property type="match status" value="1"/>
</dbReference>
<dbReference type="Pfam" id="PF01895">
    <property type="entry name" value="PhoU"/>
    <property type="match status" value="2"/>
</dbReference>
<dbReference type="PANTHER" id="PTHR42930:SF3">
    <property type="entry name" value="PHOSPHATE-SPECIFIC TRANSPORT SYSTEM ACCESSORY PROTEIN PHOU"/>
    <property type="match status" value="1"/>
</dbReference>
<dbReference type="GO" id="GO:0006817">
    <property type="term" value="P:phosphate ion transport"/>
    <property type="evidence" value="ECO:0007669"/>
    <property type="project" value="UniProtKB-KW"/>
</dbReference>
<feature type="domain" description="PhoU" evidence="8">
    <location>
        <begin position="122"/>
        <end position="207"/>
    </location>
</feature>
<dbReference type="Proteomes" id="UP000198897">
    <property type="component" value="Unassembled WGS sequence"/>
</dbReference>
<comment type="function">
    <text evidence="7">Plays a role in the regulation of phosphate uptake.</text>
</comment>
<dbReference type="OrthoDB" id="9814256at2"/>
<proteinExistence type="inferred from homology"/>
<comment type="subunit">
    <text evidence="3 7">Homodimer.</text>
</comment>
<evidence type="ECO:0000256" key="4">
    <source>
        <dbReference type="ARBA" id="ARBA00022448"/>
    </source>
</evidence>
<gene>
    <name evidence="9" type="ORF">SAMN05216353_101153</name>
</gene>
<dbReference type="InterPro" id="IPR028366">
    <property type="entry name" value="PhoU"/>
</dbReference>
<dbReference type="PANTHER" id="PTHR42930">
    <property type="entry name" value="PHOSPHATE-SPECIFIC TRANSPORT SYSTEM ACCESSORY PROTEIN PHOU"/>
    <property type="match status" value="1"/>
</dbReference>
<dbReference type="AlphaFoldDB" id="A0A1I2JGF5"/>
<accession>A0A1I2JGF5</accession>
<dbReference type="SUPFAM" id="SSF109755">
    <property type="entry name" value="PhoU-like"/>
    <property type="match status" value="1"/>
</dbReference>
<comment type="subcellular location">
    <subcellularLocation>
        <location evidence="1 7">Cytoplasm</location>
    </subcellularLocation>
</comment>
<sequence length="220" mass="25071">MVSIRQHFEEELNDLKEKIKELALDSKYSLDTAIHVFYQGDVSKAAKIIEDDAVIDAKEDKINEDAILLIAKQQPVARDLRRLITAIKISSDLERMADHGTNIAKATIHLGEDHGIEINPELRQMAVLAMDMVDLAVKAFEYEDISLASKLAEMDDVVDRKYGEIVRETLELTAINPQQIQHIMQISYVARYIERFADHITNIGENIFYLVKGKSYDLNK</sequence>
<name>A0A1I2JGF5_9BACI</name>
<evidence type="ECO:0000259" key="8">
    <source>
        <dbReference type="Pfam" id="PF01895"/>
    </source>
</evidence>
<dbReference type="GO" id="GO:0045936">
    <property type="term" value="P:negative regulation of phosphate metabolic process"/>
    <property type="evidence" value="ECO:0007669"/>
    <property type="project" value="InterPro"/>
</dbReference>
<dbReference type="InterPro" id="IPR038078">
    <property type="entry name" value="PhoU-like_sf"/>
</dbReference>